<name>A0A0F6AXK5_SALT1</name>
<dbReference type="KEGG" id="seo:STM14_0457"/>
<feature type="compositionally biased region" description="Basic and acidic residues" evidence="1">
    <location>
        <begin position="9"/>
        <end position="20"/>
    </location>
</feature>
<proteinExistence type="predicted"/>
<feature type="region of interest" description="Disordered" evidence="1">
    <location>
        <begin position="1"/>
        <end position="20"/>
    </location>
</feature>
<dbReference type="AlphaFoldDB" id="A0A0F6AXK5"/>
<gene>
    <name evidence="2" type="ordered locus">STM14_0457</name>
</gene>
<evidence type="ECO:0000313" key="2">
    <source>
        <dbReference type="EMBL" id="ACY86977.1"/>
    </source>
</evidence>
<keyword evidence="3" id="KW-1185">Reference proteome</keyword>
<protein>
    <submittedName>
        <fullName evidence="2">Uncharacterized protein</fullName>
    </submittedName>
</protein>
<dbReference type="PATRIC" id="fig|588858.6.peg.542"/>
<dbReference type="HOGENOM" id="CLU_3140397_0_0_6"/>
<organism evidence="2 3">
    <name type="scientific">Salmonella typhimurium (strain 14028s / SGSC 2262)</name>
    <dbReference type="NCBI Taxonomy" id="588858"/>
    <lineage>
        <taxon>Bacteria</taxon>
        <taxon>Pseudomonadati</taxon>
        <taxon>Pseudomonadota</taxon>
        <taxon>Gammaproteobacteria</taxon>
        <taxon>Enterobacterales</taxon>
        <taxon>Enterobacteriaceae</taxon>
        <taxon>Salmonella</taxon>
    </lineage>
</organism>
<dbReference type="EMBL" id="CP001363">
    <property type="protein sequence ID" value="ACY86977.1"/>
    <property type="molecule type" value="Genomic_DNA"/>
</dbReference>
<evidence type="ECO:0000313" key="3">
    <source>
        <dbReference type="Proteomes" id="UP000002695"/>
    </source>
</evidence>
<sequence length="49" mass="5733">MVSLTRIENGQKEKQHFDERQKRETIKDCIPYGRHYDHLGGCGCVSECH</sequence>
<evidence type="ECO:0000256" key="1">
    <source>
        <dbReference type="SAM" id="MobiDB-lite"/>
    </source>
</evidence>
<dbReference type="Proteomes" id="UP000002695">
    <property type="component" value="Chromosome"/>
</dbReference>
<accession>A0A0F6AXK5</accession>
<reference evidence="2 3" key="1">
    <citation type="journal article" date="2010" name="J. Bacteriol.">
        <title>Short-term signatures of evolutionary change in the Salmonella enterica serovar typhimurium 14028 genome.</title>
        <authorList>
            <person name="Jarvik T."/>
            <person name="Smillie C."/>
            <person name="Groisman E.A."/>
            <person name="Ochman H."/>
        </authorList>
    </citation>
    <scope>NUCLEOTIDE SEQUENCE [LARGE SCALE GENOMIC DNA]</scope>
    <source>
        <strain evidence="3">14028s / SGSC 2262</strain>
    </source>
</reference>